<dbReference type="EMBL" id="BLXT01002373">
    <property type="protein sequence ID" value="GFN93924.1"/>
    <property type="molecule type" value="Genomic_DNA"/>
</dbReference>
<accession>A0AAV3ZH71</accession>
<protein>
    <submittedName>
        <fullName evidence="1">Uncharacterized protein</fullName>
    </submittedName>
</protein>
<name>A0AAV3ZH71_9GAST</name>
<dbReference type="Proteomes" id="UP000735302">
    <property type="component" value="Unassembled WGS sequence"/>
</dbReference>
<evidence type="ECO:0000313" key="1">
    <source>
        <dbReference type="EMBL" id="GFN93924.1"/>
    </source>
</evidence>
<proteinExistence type="predicted"/>
<evidence type="ECO:0000313" key="2">
    <source>
        <dbReference type="Proteomes" id="UP000735302"/>
    </source>
</evidence>
<comment type="caution">
    <text evidence="1">The sequence shown here is derived from an EMBL/GenBank/DDBJ whole genome shotgun (WGS) entry which is preliminary data.</text>
</comment>
<keyword evidence="2" id="KW-1185">Reference proteome</keyword>
<gene>
    <name evidence="1" type="ORF">PoB_002043000</name>
</gene>
<feature type="non-terminal residue" evidence="1">
    <location>
        <position position="1"/>
    </location>
</feature>
<organism evidence="1 2">
    <name type="scientific">Plakobranchus ocellatus</name>
    <dbReference type="NCBI Taxonomy" id="259542"/>
    <lineage>
        <taxon>Eukaryota</taxon>
        <taxon>Metazoa</taxon>
        <taxon>Spiralia</taxon>
        <taxon>Lophotrochozoa</taxon>
        <taxon>Mollusca</taxon>
        <taxon>Gastropoda</taxon>
        <taxon>Heterobranchia</taxon>
        <taxon>Euthyneura</taxon>
        <taxon>Panpulmonata</taxon>
        <taxon>Sacoglossa</taxon>
        <taxon>Placobranchoidea</taxon>
        <taxon>Plakobranchidae</taxon>
        <taxon>Plakobranchus</taxon>
    </lineage>
</organism>
<reference evidence="1 2" key="1">
    <citation type="journal article" date="2021" name="Elife">
        <title>Chloroplast acquisition without the gene transfer in kleptoplastic sea slugs, Plakobranchus ocellatus.</title>
        <authorList>
            <person name="Maeda T."/>
            <person name="Takahashi S."/>
            <person name="Yoshida T."/>
            <person name="Shimamura S."/>
            <person name="Takaki Y."/>
            <person name="Nagai Y."/>
            <person name="Toyoda A."/>
            <person name="Suzuki Y."/>
            <person name="Arimoto A."/>
            <person name="Ishii H."/>
            <person name="Satoh N."/>
            <person name="Nishiyama T."/>
            <person name="Hasebe M."/>
            <person name="Maruyama T."/>
            <person name="Minagawa J."/>
            <person name="Obokata J."/>
            <person name="Shigenobu S."/>
        </authorList>
    </citation>
    <scope>NUCLEOTIDE SEQUENCE [LARGE SCALE GENOMIC DNA]</scope>
</reference>
<dbReference type="AlphaFoldDB" id="A0AAV3ZH71"/>
<sequence>LDHKGCSQAFSSSAGPVSKLWGSNQNGRYGCQGGLFINCATNAPDLNENL</sequence>